<keyword evidence="3" id="KW-1185">Reference proteome</keyword>
<organism evidence="2 3">
    <name type="scientific">Symmachiella dynata</name>
    <dbReference type="NCBI Taxonomy" id="2527995"/>
    <lineage>
        <taxon>Bacteria</taxon>
        <taxon>Pseudomonadati</taxon>
        <taxon>Planctomycetota</taxon>
        <taxon>Planctomycetia</taxon>
        <taxon>Planctomycetales</taxon>
        <taxon>Planctomycetaceae</taxon>
        <taxon>Symmachiella</taxon>
    </lineage>
</organism>
<sequence>MTESHENLLLLPGLHGVGSLFPPFISAMPSHWTTHTFEYPLDAVRSYEEWTAIIRETLPEREPFVLVAESFSGPIAVKIAATPPPNLRALVLTGTFLSNPVAPLPKWLVRVAKPLLKIAPVPRFILRRFLLSPDSSPQLVQGVFQAVDSLPKTTMVDRIVSTCMVDVREDYRRLTVPTLVLIGRRERLIRPRAVAEFSRLRPDVQIAEFDAPHLIVESKPQESVTAIAQFLQQLSTSEA</sequence>
<dbReference type="EMBL" id="CP036276">
    <property type="protein sequence ID" value="QDU44012.1"/>
    <property type="molecule type" value="Genomic_DNA"/>
</dbReference>
<dbReference type="RefSeq" id="WP_145376293.1">
    <property type="nucleotide sequence ID" value="NZ_CP036276.1"/>
</dbReference>
<dbReference type="GO" id="GO:0016787">
    <property type="term" value="F:hydrolase activity"/>
    <property type="evidence" value="ECO:0007669"/>
    <property type="project" value="UniProtKB-KW"/>
</dbReference>
<dbReference type="Gene3D" id="3.40.50.1820">
    <property type="entry name" value="alpha/beta hydrolase"/>
    <property type="match status" value="1"/>
</dbReference>
<evidence type="ECO:0000259" key="1">
    <source>
        <dbReference type="Pfam" id="PF12146"/>
    </source>
</evidence>
<reference evidence="2 3" key="1">
    <citation type="submission" date="2019-02" db="EMBL/GenBank/DDBJ databases">
        <title>Deep-cultivation of Planctomycetes and their phenomic and genomic characterization uncovers novel biology.</title>
        <authorList>
            <person name="Wiegand S."/>
            <person name="Jogler M."/>
            <person name="Boedeker C."/>
            <person name="Pinto D."/>
            <person name="Vollmers J."/>
            <person name="Rivas-Marin E."/>
            <person name="Kohn T."/>
            <person name="Peeters S.H."/>
            <person name="Heuer A."/>
            <person name="Rast P."/>
            <person name="Oberbeckmann S."/>
            <person name="Bunk B."/>
            <person name="Jeske O."/>
            <person name="Meyerdierks A."/>
            <person name="Storesund J.E."/>
            <person name="Kallscheuer N."/>
            <person name="Luecker S."/>
            <person name="Lage O.M."/>
            <person name="Pohl T."/>
            <person name="Merkel B.J."/>
            <person name="Hornburger P."/>
            <person name="Mueller R.-W."/>
            <person name="Bruemmer F."/>
            <person name="Labrenz M."/>
            <person name="Spormann A.M."/>
            <person name="Op den Camp H."/>
            <person name="Overmann J."/>
            <person name="Amann R."/>
            <person name="Jetten M.S.M."/>
            <person name="Mascher T."/>
            <person name="Medema M.H."/>
            <person name="Devos D.P."/>
            <person name="Kaster A.-K."/>
            <person name="Ovreas L."/>
            <person name="Rohde M."/>
            <person name="Galperin M.Y."/>
            <person name="Jogler C."/>
        </authorList>
    </citation>
    <scope>NUCLEOTIDE SEQUENCE [LARGE SCALE GENOMIC DNA]</scope>
    <source>
        <strain evidence="2 3">Mal52</strain>
    </source>
</reference>
<evidence type="ECO:0000313" key="3">
    <source>
        <dbReference type="Proteomes" id="UP000319383"/>
    </source>
</evidence>
<feature type="domain" description="Serine aminopeptidase S33" evidence="1">
    <location>
        <begin position="45"/>
        <end position="199"/>
    </location>
</feature>
<dbReference type="AlphaFoldDB" id="A0A517ZNF4"/>
<dbReference type="Proteomes" id="UP000319383">
    <property type="component" value="Chromosome"/>
</dbReference>
<accession>A0A517ZNF4</accession>
<dbReference type="SUPFAM" id="SSF53474">
    <property type="entry name" value="alpha/beta-Hydrolases"/>
    <property type="match status" value="1"/>
</dbReference>
<dbReference type="InterPro" id="IPR029058">
    <property type="entry name" value="AB_hydrolase_fold"/>
</dbReference>
<dbReference type="KEGG" id="sdyn:Mal52_24900"/>
<dbReference type="InterPro" id="IPR022742">
    <property type="entry name" value="Hydrolase_4"/>
</dbReference>
<proteinExistence type="predicted"/>
<name>A0A517ZNF4_9PLAN</name>
<keyword evidence="2" id="KW-0378">Hydrolase</keyword>
<evidence type="ECO:0000313" key="2">
    <source>
        <dbReference type="EMBL" id="QDU44012.1"/>
    </source>
</evidence>
<protein>
    <submittedName>
        <fullName evidence="2">Alpha/beta hydrolase family protein</fullName>
    </submittedName>
</protein>
<gene>
    <name evidence="2" type="ORF">Mal52_24900</name>
</gene>
<dbReference type="Pfam" id="PF12146">
    <property type="entry name" value="Hydrolase_4"/>
    <property type="match status" value="1"/>
</dbReference>